<reference evidence="1" key="1">
    <citation type="submission" date="2022-10" db="EMBL/GenBank/DDBJ databases">
        <authorList>
            <person name="Koch H."/>
        </authorList>
    </citation>
    <scope>NUCLEOTIDE SEQUENCE</scope>
    <source>
        <strain evidence="1">DNF</strain>
    </source>
</reference>
<organism evidence="1 2">
    <name type="scientific">Nitrospira tepida</name>
    <dbReference type="NCBI Taxonomy" id="2973512"/>
    <lineage>
        <taxon>Bacteria</taxon>
        <taxon>Pseudomonadati</taxon>
        <taxon>Nitrospirota</taxon>
        <taxon>Nitrospiria</taxon>
        <taxon>Nitrospirales</taxon>
        <taxon>Nitrospiraceae</taxon>
        <taxon>Nitrospira</taxon>
    </lineage>
</organism>
<dbReference type="GO" id="GO:0003677">
    <property type="term" value="F:DNA binding"/>
    <property type="evidence" value="ECO:0007669"/>
    <property type="project" value="InterPro"/>
</dbReference>
<accession>A0AA86N0A9</accession>
<evidence type="ECO:0000313" key="1">
    <source>
        <dbReference type="EMBL" id="CAI4032306.1"/>
    </source>
</evidence>
<name>A0AA86N0A9_9BACT</name>
<dbReference type="Pfam" id="PF01527">
    <property type="entry name" value="HTH_Tnp_1"/>
    <property type="match status" value="1"/>
</dbReference>
<dbReference type="AlphaFoldDB" id="A0AA86N0A9"/>
<keyword evidence="2" id="KW-1185">Reference proteome</keyword>
<dbReference type="SUPFAM" id="SSF46689">
    <property type="entry name" value="Homeodomain-like"/>
    <property type="match status" value="1"/>
</dbReference>
<protein>
    <submittedName>
        <fullName evidence="1">Transposase</fullName>
    </submittedName>
</protein>
<dbReference type="Proteomes" id="UP001179121">
    <property type="component" value="Chromosome"/>
</dbReference>
<dbReference type="GO" id="GO:0004803">
    <property type="term" value="F:transposase activity"/>
    <property type="evidence" value="ECO:0007669"/>
    <property type="project" value="InterPro"/>
</dbReference>
<dbReference type="InterPro" id="IPR002514">
    <property type="entry name" value="Transposase_8"/>
</dbReference>
<dbReference type="KEGG" id="nti:DNFV4_02735"/>
<dbReference type="EMBL" id="OX365700">
    <property type="protein sequence ID" value="CAI4032306.1"/>
    <property type="molecule type" value="Genomic_DNA"/>
</dbReference>
<proteinExistence type="predicted"/>
<dbReference type="InterPro" id="IPR009057">
    <property type="entry name" value="Homeodomain-like_sf"/>
</dbReference>
<evidence type="ECO:0000313" key="2">
    <source>
        <dbReference type="Proteomes" id="UP001179121"/>
    </source>
</evidence>
<sequence>MAPKRKTHSEEFKARVAVEAIKGVRTLSELSAVHGVHPTVIAHWKRQLLDGAPEVFRRGLAGTGRSEEVVTAPLYQEIGRLKMELEWLRKKL</sequence>
<dbReference type="GO" id="GO:0006313">
    <property type="term" value="P:DNA transposition"/>
    <property type="evidence" value="ECO:0007669"/>
    <property type="project" value="InterPro"/>
</dbReference>
<gene>
    <name evidence="1" type="ORF">DNFV4_02735</name>
</gene>